<protein>
    <submittedName>
        <fullName evidence="1">Uncharacterized protein</fullName>
    </submittedName>
</protein>
<gene>
    <name evidence="1" type="ORF">CSSPTR1EN2_LOCUS2052</name>
</gene>
<dbReference type="EMBL" id="OZ019902">
    <property type="protein sequence ID" value="CAK9193511.1"/>
    <property type="molecule type" value="Genomic_DNA"/>
</dbReference>
<organism evidence="1 2">
    <name type="scientific">Sphagnum troendelagicum</name>
    <dbReference type="NCBI Taxonomy" id="128251"/>
    <lineage>
        <taxon>Eukaryota</taxon>
        <taxon>Viridiplantae</taxon>
        <taxon>Streptophyta</taxon>
        <taxon>Embryophyta</taxon>
        <taxon>Bryophyta</taxon>
        <taxon>Sphagnophytina</taxon>
        <taxon>Sphagnopsida</taxon>
        <taxon>Sphagnales</taxon>
        <taxon>Sphagnaceae</taxon>
        <taxon>Sphagnum</taxon>
    </lineage>
</organism>
<dbReference type="Proteomes" id="UP001497512">
    <property type="component" value="Chromosome 10"/>
</dbReference>
<sequence length="78" mass="8935">MDDACLYNFKTERNLMSIGDLMQSFAAWKVPYMSQRYQVHFYINHAMTHLGGHGTTILIQGPGEQRLENVLTKYPANA</sequence>
<proteinExistence type="predicted"/>
<name>A0ABP0TDS9_9BRYO</name>
<evidence type="ECO:0000313" key="2">
    <source>
        <dbReference type="Proteomes" id="UP001497512"/>
    </source>
</evidence>
<evidence type="ECO:0000313" key="1">
    <source>
        <dbReference type="EMBL" id="CAK9193511.1"/>
    </source>
</evidence>
<accession>A0ABP0TDS9</accession>
<reference evidence="1" key="1">
    <citation type="submission" date="2024-02" db="EMBL/GenBank/DDBJ databases">
        <authorList>
            <consortium name="ELIXIR-Norway"/>
            <consortium name="Elixir Norway"/>
        </authorList>
    </citation>
    <scope>NUCLEOTIDE SEQUENCE</scope>
</reference>
<keyword evidence="2" id="KW-1185">Reference proteome</keyword>